<dbReference type="InterPro" id="IPR000504">
    <property type="entry name" value="RRM_dom"/>
</dbReference>
<evidence type="ECO:0000256" key="1">
    <source>
        <dbReference type="PROSITE-ProRule" id="PRU00176"/>
    </source>
</evidence>
<dbReference type="Proteomes" id="UP000585474">
    <property type="component" value="Unassembled WGS sequence"/>
</dbReference>
<dbReference type="PROSITE" id="PS50102">
    <property type="entry name" value="RRM"/>
    <property type="match status" value="1"/>
</dbReference>
<gene>
    <name evidence="4" type="ORF">Acr_17g0005550</name>
</gene>
<feature type="compositionally biased region" description="Basic and acidic residues" evidence="2">
    <location>
        <begin position="104"/>
        <end position="123"/>
    </location>
</feature>
<comment type="caution">
    <text evidence="4">The sequence shown here is derived from an EMBL/GenBank/DDBJ whole genome shotgun (WGS) entry which is preliminary data.</text>
</comment>
<feature type="region of interest" description="Disordered" evidence="2">
    <location>
        <begin position="98"/>
        <end position="123"/>
    </location>
</feature>
<reference evidence="4 5" key="1">
    <citation type="submission" date="2019-07" db="EMBL/GenBank/DDBJ databases">
        <title>De Novo Assembly of kiwifruit Actinidia rufa.</title>
        <authorList>
            <person name="Sugita-Konishi S."/>
            <person name="Sato K."/>
            <person name="Mori E."/>
            <person name="Abe Y."/>
            <person name="Kisaki G."/>
            <person name="Hamano K."/>
            <person name="Suezawa K."/>
            <person name="Otani M."/>
            <person name="Fukuda T."/>
            <person name="Manabe T."/>
            <person name="Gomi K."/>
            <person name="Tabuchi M."/>
            <person name="Akimitsu K."/>
            <person name="Kataoka I."/>
        </authorList>
    </citation>
    <scope>NUCLEOTIDE SEQUENCE [LARGE SCALE GENOMIC DNA]</scope>
    <source>
        <strain evidence="5">cv. Fuchu</strain>
    </source>
</reference>
<organism evidence="4 5">
    <name type="scientific">Actinidia rufa</name>
    <dbReference type="NCBI Taxonomy" id="165716"/>
    <lineage>
        <taxon>Eukaryota</taxon>
        <taxon>Viridiplantae</taxon>
        <taxon>Streptophyta</taxon>
        <taxon>Embryophyta</taxon>
        <taxon>Tracheophyta</taxon>
        <taxon>Spermatophyta</taxon>
        <taxon>Magnoliopsida</taxon>
        <taxon>eudicotyledons</taxon>
        <taxon>Gunneridae</taxon>
        <taxon>Pentapetalae</taxon>
        <taxon>asterids</taxon>
        <taxon>Ericales</taxon>
        <taxon>Actinidiaceae</taxon>
        <taxon>Actinidia</taxon>
    </lineage>
</organism>
<protein>
    <recommendedName>
        <fullName evidence="3">RRM domain-containing protein</fullName>
    </recommendedName>
</protein>
<dbReference type="InterPro" id="IPR035979">
    <property type="entry name" value="RBD_domain_sf"/>
</dbReference>
<dbReference type="PANTHER" id="PTHR32343">
    <property type="entry name" value="SERINE/ARGININE-RICH SPLICING FACTOR"/>
    <property type="match status" value="1"/>
</dbReference>
<dbReference type="InterPro" id="IPR009818">
    <property type="entry name" value="PAM2_motif"/>
</dbReference>
<dbReference type="Pfam" id="PF07145">
    <property type="entry name" value="PAM2"/>
    <property type="match status" value="1"/>
</dbReference>
<evidence type="ECO:0000256" key="2">
    <source>
        <dbReference type="SAM" id="MobiDB-lite"/>
    </source>
</evidence>
<dbReference type="EMBL" id="BJWL01000017">
    <property type="protein sequence ID" value="GFZ04983.1"/>
    <property type="molecule type" value="Genomic_DNA"/>
</dbReference>
<dbReference type="AlphaFoldDB" id="A0A7J0G2I6"/>
<dbReference type="Pfam" id="PF00076">
    <property type="entry name" value="RRM_1"/>
    <property type="match status" value="1"/>
</dbReference>
<keyword evidence="5" id="KW-1185">Reference proteome</keyword>
<proteinExistence type="predicted"/>
<dbReference type="SMART" id="SM00360">
    <property type="entry name" value="RRM"/>
    <property type="match status" value="1"/>
</dbReference>
<dbReference type="InterPro" id="IPR012677">
    <property type="entry name" value="Nucleotide-bd_a/b_plait_sf"/>
</dbReference>
<feature type="domain" description="RRM" evidence="3">
    <location>
        <begin position="160"/>
        <end position="240"/>
    </location>
</feature>
<evidence type="ECO:0000313" key="4">
    <source>
        <dbReference type="EMBL" id="GFZ04983.1"/>
    </source>
</evidence>
<dbReference type="OrthoDB" id="7763451at2759"/>
<dbReference type="PANTHER" id="PTHR32343:SF72">
    <property type="entry name" value="POLYADENYLATE-BINDING PROTEIN-INTERACTING PROTEIN 11"/>
    <property type="match status" value="1"/>
</dbReference>
<keyword evidence="1" id="KW-0694">RNA-binding</keyword>
<dbReference type="SUPFAM" id="SSF54928">
    <property type="entry name" value="RNA-binding domain, RBD"/>
    <property type="match status" value="1"/>
</dbReference>
<evidence type="ECO:0000259" key="3">
    <source>
        <dbReference type="PROSITE" id="PS50102"/>
    </source>
</evidence>
<sequence>MAIIDNAGVDLGISMGSLTRNFEVVSQKSNVPNDQVQTNNNGHRIRTQMIGIHQNNNIPVLLPREQTLYTLVHPFQILPAHVSSNHKSQVPPIRHGLDHVSTLHRPDNGEVKRKDDVGESFKPDMGELEDMFSKLNPMAEEFVPPSMANTGLNDGYLTDNFVVRSNTEMETRALGSLKEQLAALFLSCGQVIDCRVCGDPNSVLRFAFVEFTDEEGAHAALNLEGTMLGYYPVRVLPSKTAIAPVNPTFLPRTEDEPEMCVRTIYCTNIDKKVYRLRLLGDYHHSARIAFVEFVMVIDPLWLHFYLLSLHLPS</sequence>
<dbReference type="Gene3D" id="3.30.70.330">
    <property type="match status" value="1"/>
</dbReference>
<dbReference type="GO" id="GO:0003723">
    <property type="term" value="F:RNA binding"/>
    <property type="evidence" value="ECO:0007669"/>
    <property type="project" value="UniProtKB-UniRule"/>
</dbReference>
<accession>A0A7J0G2I6</accession>
<name>A0A7J0G2I6_9ERIC</name>
<evidence type="ECO:0000313" key="5">
    <source>
        <dbReference type="Proteomes" id="UP000585474"/>
    </source>
</evidence>